<gene>
    <name evidence="6" type="ORF">JFN87_26680</name>
</gene>
<dbReference type="GO" id="GO:0016987">
    <property type="term" value="F:sigma factor activity"/>
    <property type="evidence" value="ECO:0007669"/>
    <property type="project" value="UniProtKB-KW"/>
</dbReference>
<sequence length="172" mass="19182">MAAGTSHRWDRGMRQRLARGEEAALGELYDRLAPTVHSLAHRVLEDDSGADGVTREVFAHVWQHPEEFDPGRGTLRSWMAGLASERAVRRLREGGGASEERIRAAATAARADFIATSMPSSLREALESAYRRRRTYRETARELDVTEDEARRRLRLGLQLLSSAGTPAEGTR</sequence>
<dbReference type="Gene3D" id="1.10.1740.10">
    <property type="match status" value="1"/>
</dbReference>
<dbReference type="GO" id="GO:0006352">
    <property type="term" value="P:DNA-templated transcription initiation"/>
    <property type="evidence" value="ECO:0007669"/>
    <property type="project" value="InterPro"/>
</dbReference>
<evidence type="ECO:0000313" key="7">
    <source>
        <dbReference type="Proteomes" id="UP000670475"/>
    </source>
</evidence>
<comment type="similarity">
    <text evidence="1">Belongs to the sigma-70 factor family. ECF subfamily.</text>
</comment>
<dbReference type="EMBL" id="JAGIQL010000152">
    <property type="protein sequence ID" value="MBP0461025.1"/>
    <property type="molecule type" value="Genomic_DNA"/>
</dbReference>
<dbReference type="InterPro" id="IPR007627">
    <property type="entry name" value="RNA_pol_sigma70_r2"/>
</dbReference>
<dbReference type="Proteomes" id="UP000670475">
    <property type="component" value="Unassembled WGS sequence"/>
</dbReference>
<keyword evidence="7" id="KW-1185">Reference proteome</keyword>
<proteinExistence type="inferred from homology"/>
<keyword evidence="2" id="KW-0805">Transcription regulation</keyword>
<dbReference type="AlphaFoldDB" id="A0A940MDL9"/>
<evidence type="ECO:0000256" key="1">
    <source>
        <dbReference type="ARBA" id="ARBA00010641"/>
    </source>
</evidence>
<comment type="caution">
    <text evidence="6">The sequence shown here is derived from an EMBL/GenBank/DDBJ whole genome shotgun (WGS) entry which is preliminary data.</text>
</comment>
<dbReference type="Pfam" id="PF04542">
    <property type="entry name" value="Sigma70_r2"/>
    <property type="match status" value="1"/>
</dbReference>
<dbReference type="RefSeq" id="WP_209343940.1">
    <property type="nucleotide sequence ID" value="NZ_JAGIQL010000152.1"/>
</dbReference>
<dbReference type="SUPFAM" id="SSF88946">
    <property type="entry name" value="Sigma2 domain of RNA polymerase sigma factors"/>
    <property type="match status" value="1"/>
</dbReference>
<protein>
    <submittedName>
        <fullName evidence="6">RNA polymerase subunit sigma-70</fullName>
    </submittedName>
</protein>
<reference evidence="6" key="1">
    <citation type="submission" date="2021-03" db="EMBL/GenBank/DDBJ databases">
        <title>Whole genome sequence of Streptomyces bomunensis MMS17-BM035.</title>
        <authorList>
            <person name="Lee J.H."/>
        </authorList>
    </citation>
    <scope>NUCLEOTIDE SEQUENCE</scope>
    <source>
        <strain evidence="6">MMS17-BM035</strain>
    </source>
</reference>
<keyword evidence="4" id="KW-0804">Transcription</keyword>
<name>A0A940MDL9_9ACTN</name>
<organism evidence="6 7">
    <name type="scientific">Streptomyces montanisoli</name>
    <dbReference type="NCBI Taxonomy" id="2798581"/>
    <lineage>
        <taxon>Bacteria</taxon>
        <taxon>Bacillati</taxon>
        <taxon>Actinomycetota</taxon>
        <taxon>Actinomycetes</taxon>
        <taxon>Kitasatosporales</taxon>
        <taxon>Streptomycetaceae</taxon>
        <taxon>Streptomyces</taxon>
    </lineage>
</organism>
<evidence type="ECO:0000256" key="3">
    <source>
        <dbReference type="ARBA" id="ARBA00023082"/>
    </source>
</evidence>
<evidence type="ECO:0000256" key="2">
    <source>
        <dbReference type="ARBA" id="ARBA00023015"/>
    </source>
</evidence>
<dbReference type="PANTHER" id="PTHR43133:SF62">
    <property type="entry name" value="RNA POLYMERASE SIGMA FACTOR SIGZ"/>
    <property type="match status" value="1"/>
</dbReference>
<dbReference type="InterPro" id="IPR013324">
    <property type="entry name" value="RNA_pol_sigma_r3/r4-like"/>
</dbReference>
<feature type="domain" description="RNA polymerase sigma-70 region 2" evidence="5">
    <location>
        <begin position="28"/>
        <end position="93"/>
    </location>
</feature>
<dbReference type="PANTHER" id="PTHR43133">
    <property type="entry name" value="RNA POLYMERASE ECF-TYPE SIGMA FACTO"/>
    <property type="match status" value="1"/>
</dbReference>
<dbReference type="InterPro" id="IPR013325">
    <property type="entry name" value="RNA_pol_sigma_r2"/>
</dbReference>
<accession>A0A940MDL9</accession>
<evidence type="ECO:0000259" key="5">
    <source>
        <dbReference type="Pfam" id="PF04542"/>
    </source>
</evidence>
<dbReference type="SUPFAM" id="SSF88659">
    <property type="entry name" value="Sigma3 and sigma4 domains of RNA polymerase sigma factors"/>
    <property type="match status" value="1"/>
</dbReference>
<evidence type="ECO:0000256" key="4">
    <source>
        <dbReference type="ARBA" id="ARBA00023163"/>
    </source>
</evidence>
<keyword evidence="3" id="KW-0731">Sigma factor</keyword>
<evidence type="ECO:0000313" key="6">
    <source>
        <dbReference type="EMBL" id="MBP0461025.1"/>
    </source>
</evidence>
<dbReference type="InterPro" id="IPR039425">
    <property type="entry name" value="RNA_pol_sigma-70-like"/>
</dbReference>